<dbReference type="OrthoDB" id="422663at2759"/>
<dbReference type="SMART" id="SM00487">
    <property type="entry name" value="DEXDc"/>
    <property type="match status" value="1"/>
</dbReference>
<feature type="short sequence motif" description="Q motif" evidence="10">
    <location>
        <begin position="140"/>
        <end position="169"/>
    </location>
</feature>
<keyword evidence="8 11" id="KW-0694">RNA-binding</keyword>
<feature type="compositionally biased region" description="Basic and acidic residues" evidence="12">
    <location>
        <begin position="678"/>
        <end position="689"/>
    </location>
</feature>
<evidence type="ECO:0000259" key="14">
    <source>
        <dbReference type="PROSITE" id="PS51194"/>
    </source>
</evidence>
<dbReference type="GO" id="GO:0003723">
    <property type="term" value="F:RNA binding"/>
    <property type="evidence" value="ECO:0007669"/>
    <property type="project" value="UniProtKB-UniRule"/>
</dbReference>
<comment type="subcellular location">
    <subcellularLocation>
        <location evidence="1">Nucleus</location>
        <location evidence="1">Nucleolus</location>
    </subcellularLocation>
</comment>
<evidence type="ECO:0000256" key="1">
    <source>
        <dbReference type="ARBA" id="ARBA00004604"/>
    </source>
</evidence>
<feature type="domain" description="DEAD-box RNA helicase Q" evidence="15">
    <location>
        <begin position="140"/>
        <end position="169"/>
    </location>
</feature>
<feature type="domain" description="Helicase C-terminal" evidence="14">
    <location>
        <begin position="411"/>
        <end position="593"/>
    </location>
</feature>
<evidence type="ECO:0000256" key="8">
    <source>
        <dbReference type="ARBA" id="ARBA00022884"/>
    </source>
</evidence>
<sequence>MYKKRKILAENVLHHFLFLFGTTMEDDGLILNFATGTTTTPAAKVKVKGGRWKERRKLQLQGRSTGVNSIPVDESKRKHPVEEKETPAKRVKFTETKGEFGGKNDSYVSSLFTNSEVITSKPTTKEVTYLPSNAPIKDATTFAGLGLNDKLSSHLTEHLRFKYPTKIQQLVIPNLITTNQDLFVKAQTGSGKTLSFVLPMFHKLMMENKYKINRESGLFGIILTPTRELATQIYGVLETLTRCHHHIVPGIVIGGEKKKSEKARLRKGCNILVATPGRLADHLENTKNLDVSQLRWLILDEGDKLMELGFEETISKITSQIDANSKINETLDKWQGLPNKRINMLCSATLQSNVKKLGSIVLNNPEMISVDSFKNVPGTITFGETEELRSTAPDQLVQNVLVVPPKLRLVTLDALLAKVSSTTMVFFSCSDSVDYHFDVFTRSEKESTDDAKGVDAPLLGPNTVVYKLHGSLSQQARTTTLQSFIKDNTTKTKILFCTDVASRGLDLPNIANVVEFDPPFTIDDHLHRIGRTARLGNQGTATLFLLPGSEEGYVDGKLKVVHPKEGSLRIQNYEEVLQQGFAEGSDKSKDNKIGKWDIHATTWHLDVERWLLEDQAMLSKAIQAFTSHIRAYATHLSSEREFFNVKLLHLGHLAKSFGLRETPKKLGKSVGNNSNFTESKRGKKEDPKKKMLRMAKMAVKASSSEFNY</sequence>
<dbReference type="STRING" id="294747.C5MFK9"/>
<dbReference type="InterPro" id="IPR011545">
    <property type="entry name" value="DEAD/DEAH_box_helicase_dom"/>
</dbReference>
<evidence type="ECO:0000256" key="6">
    <source>
        <dbReference type="ARBA" id="ARBA00022806"/>
    </source>
</evidence>
<dbReference type="eggNOG" id="KOG0348">
    <property type="taxonomic scope" value="Eukaryota"/>
</dbReference>
<name>C5MFK9_CANTT</name>
<feature type="region of interest" description="Disordered" evidence="12">
    <location>
        <begin position="62"/>
        <end position="87"/>
    </location>
</feature>
<evidence type="ECO:0000256" key="7">
    <source>
        <dbReference type="ARBA" id="ARBA00022840"/>
    </source>
</evidence>
<gene>
    <name evidence="16" type="ORF">CTRG_04852</name>
</gene>
<dbReference type="InterPro" id="IPR027417">
    <property type="entry name" value="P-loop_NTPase"/>
</dbReference>
<comment type="domain">
    <text evidence="11">The Q motif is unique to and characteristic of the DEAD box family of RNA helicases and controls ATP binding and hydrolysis.</text>
</comment>
<evidence type="ECO:0000256" key="10">
    <source>
        <dbReference type="PROSITE-ProRule" id="PRU00552"/>
    </source>
</evidence>
<dbReference type="GO" id="GO:0003724">
    <property type="term" value="F:RNA helicase activity"/>
    <property type="evidence" value="ECO:0007669"/>
    <property type="project" value="UniProtKB-EC"/>
</dbReference>
<dbReference type="GO" id="GO:0005730">
    <property type="term" value="C:nucleolus"/>
    <property type="evidence" value="ECO:0007669"/>
    <property type="project" value="UniProtKB-SubCell"/>
</dbReference>
<evidence type="ECO:0000313" key="16">
    <source>
        <dbReference type="EMBL" id="EER31122.1"/>
    </source>
</evidence>
<feature type="region of interest" description="Disordered" evidence="12">
    <location>
        <begin position="664"/>
        <end position="690"/>
    </location>
</feature>
<dbReference type="InterPro" id="IPR025313">
    <property type="entry name" value="SPB4-like_CTE"/>
</dbReference>
<dbReference type="Gene3D" id="3.40.50.300">
    <property type="entry name" value="P-loop containing nucleotide triphosphate hydrolases"/>
    <property type="match status" value="2"/>
</dbReference>
<evidence type="ECO:0000256" key="11">
    <source>
        <dbReference type="RuleBase" id="RU365068"/>
    </source>
</evidence>
<dbReference type="PROSITE" id="PS51194">
    <property type="entry name" value="HELICASE_CTER"/>
    <property type="match status" value="1"/>
</dbReference>
<evidence type="ECO:0000256" key="5">
    <source>
        <dbReference type="ARBA" id="ARBA00022801"/>
    </source>
</evidence>
<keyword evidence="2" id="KW-0690">Ribosome biogenesis</keyword>
<dbReference type="HOGENOM" id="CLU_003041_26_2_1"/>
<dbReference type="AlphaFoldDB" id="C5MFK9"/>
<dbReference type="Proteomes" id="UP000002037">
    <property type="component" value="Unassembled WGS sequence"/>
</dbReference>
<dbReference type="Pfam" id="PF00270">
    <property type="entry name" value="DEAD"/>
    <property type="match status" value="1"/>
</dbReference>
<dbReference type="SMART" id="SM00490">
    <property type="entry name" value="HELICc"/>
    <property type="match status" value="1"/>
</dbReference>
<dbReference type="InterPro" id="IPR014001">
    <property type="entry name" value="Helicase_ATP-bd"/>
</dbReference>
<keyword evidence="6 11" id="KW-0347">Helicase</keyword>
<dbReference type="CDD" id="cd18787">
    <property type="entry name" value="SF2_C_DEAD"/>
    <property type="match status" value="1"/>
</dbReference>
<dbReference type="Pfam" id="PF13959">
    <property type="entry name" value="CTE_SPB4"/>
    <property type="match status" value="1"/>
</dbReference>
<evidence type="ECO:0000313" key="17">
    <source>
        <dbReference type="Proteomes" id="UP000002037"/>
    </source>
</evidence>
<dbReference type="GeneID" id="8296561"/>
<keyword evidence="4 11" id="KW-0547">Nucleotide-binding</keyword>
<evidence type="ECO:0000256" key="4">
    <source>
        <dbReference type="ARBA" id="ARBA00022741"/>
    </source>
</evidence>
<comment type="similarity">
    <text evidence="11">Belongs to the DEAD box helicase family.</text>
</comment>
<accession>C5MFK9</accession>
<keyword evidence="5 11" id="KW-0378">Hydrolase</keyword>
<dbReference type="EMBL" id="GG692401">
    <property type="protein sequence ID" value="EER31122.1"/>
    <property type="molecule type" value="Genomic_DNA"/>
</dbReference>
<keyword evidence="17" id="KW-1185">Reference proteome</keyword>
<evidence type="ECO:0000259" key="13">
    <source>
        <dbReference type="PROSITE" id="PS51192"/>
    </source>
</evidence>
<evidence type="ECO:0000256" key="12">
    <source>
        <dbReference type="SAM" id="MobiDB-lite"/>
    </source>
</evidence>
<dbReference type="SUPFAM" id="SSF52540">
    <property type="entry name" value="P-loop containing nucleoside triphosphate hydrolases"/>
    <property type="match status" value="2"/>
</dbReference>
<dbReference type="InterPro" id="IPR001650">
    <property type="entry name" value="Helicase_C-like"/>
</dbReference>
<evidence type="ECO:0000259" key="15">
    <source>
        <dbReference type="PROSITE" id="PS51195"/>
    </source>
</evidence>
<dbReference type="PROSITE" id="PS51192">
    <property type="entry name" value="HELICASE_ATP_BIND_1"/>
    <property type="match status" value="1"/>
</dbReference>
<feature type="compositionally biased region" description="Basic and acidic residues" evidence="12">
    <location>
        <begin position="73"/>
        <end position="87"/>
    </location>
</feature>
<keyword evidence="9" id="KW-0539">Nucleus</keyword>
<reference evidence="16 17" key="1">
    <citation type="journal article" date="2009" name="Nature">
        <title>Evolution of pathogenicity and sexual reproduction in eight Candida genomes.</title>
        <authorList>
            <person name="Butler G."/>
            <person name="Rasmussen M.D."/>
            <person name="Lin M.F."/>
            <person name="Santos M.A."/>
            <person name="Sakthikumar S."/>
            <person name="Munro C.A."/>
            <person name="Rheinbay E."/>
            <person name="Grabherr M."/>
            <person name="Forche A."/>
            <person name="Reedy J.L."/>
            <person name="Agrafioti I."/>
            <person name="Arnaud M.B."/>
            <person name="Bates S."/>
            <person name="Brown A.J."/>
            <person name="Brunke S."/>
            <person name="Costanzo M.C."/>
            <person name="Fitzpatrick D.A."/>
            <person name="de Groot P.W."/>
            <person name="Harris D."/>
            <person name="Hoyer L.L."/>
            <person name="Hube B."/>
            <person name="Klis F.M."/>
            <person name="Kodira C."/>
            <person name="Lennard N."/>
            <person name="Logue M.E."/>
            <person name="Martin R."/>
            <person name="Neiman A.M."/>
            <person name="Nikolaou E."/>
            <person name="Quail M.A."/>
            <person name="Quinn J."/>
            <person name="Santos M.C."/>
            <person name="Schmitzberger F.F."/>
            <person name="Sherlock G."/>
            <person name="Shah P."/>
            <person name="Silverstein K.A."/>
            <person name="Skrzypek M.S."/>
            <person name="Soll D."/>
            <person name="Staggs R."/>
            <person name="Stansfield I."/>
            <person name="Stumpf M.P."/>
            <person name="Sudbery P.E."/>
            <person name="Srikantha T."/>
            <person name="Zeng Q."/>
            <person name="Berman J."/>
            <person name="Berriman M."/>
            <person name="Heitman J."/>
            <person name="Gow N.A."/>
            <person name="Lorenz M.C."/>
            <person name="Birren B.W."/>
            <person name="Kellis M."/>
            <person name="Cuomo C.A."/>
        </authorList>
    </citation>
    <scope>NUCLEOTIDE SEQUENCE [LARGE SCALE GENOMIC DNA]</scope>
    <source>
        <strain evidence="17">ATCC MYA-3404 / T1</strain>
    </source>
</reference>
<comment type="function">
    <text evidence="11">RNA helicase.</text>
</comment>
<evidence type="ECO:0000256" key="3">
    <source>
        <dbReference type="ARBA" id="ARBA00022552"/>
    </source>
</evidence>
<dbReference type="InterPro" id="IPR014014">
    <property type="entry name" value="RNA_helicase_DEAD_Q_motif"/>
</dbReference>
<dbReference type="EC" id="3.6.4.13" evidence="11"/>
<organism evidence="16 17">
    <name type="scientific">Candida tropicalis (strain ATCC MYA-3404 / T1)</name>
    <name type="common">Yeast</name>
    <dbReference type="NCBI Taxonomy" id="294747"/>
    <lineage>
        <taxon>Eukaryota</taxon>
        <taxon>Fungi</taxon>
        <taxon>Dikarya</taxon>
        <taxon>Ascomycota</taxon>
        <taxon>Saccharomycotina</taxon>
        <taxon>Pichiomycetes</taxon>
        <taxon>Debaryomycetaceae</taxon>
        <taxon>Candida/Lodderomyces clade</taxon>
        <taxon>Candida</taxon>
    </lineage>
</organism>
<dbReference type="SMART" id="SM01178">
    <property type="entry name" value="DUF4217"/>
    <property type="match status" value="1"/>
</dbReference>
<dbReference type="GO" id="GO:0000464">
    <property type="term" value="P:endonucleolytic cleavage in ITS1 upstream of 5.8S rRNA from tricistronic rRNA transcript (SSU-rRNA, 5.8S rRNA, LSU-rRNA)"/>
    <property type="evidence" value="ECO:0007669"/>
    <property type="project" value="EnsemblFungi"/>
</dbReference>
<protein>
    <recommendedName>
        <fullName evidence="11">ATP-dependent RNA helicase</fullName>
        <ecNumber evidence="11">3.6.4.13</ecNumber>
    </recommendedName>
</protein>
<dbReference type="GO" id="GO:0005524">
    <property type="term" value="F:ATP binding"/>
    <property type="evidence" value="ECO:0007669"/>
    <property type="project" value="UniProtKB-UniRule"/>
</dbReference>
<dbReference type="GO" id="GO:0016787">
    <property type="term" value="F:hydrolase activity"/>
    <property type="evidence" value="ECO:0007669"/>
    <property type="project" value="UniProtKB-KW"/>
</dbReference>
<keyword evidence="3" id="KW-0698">rRNA processing</keyword>
<dbReference type="PANTHER" id="PTHR24031">
    <property type="entry name" value="RNA HELICASE"/>
    <property type="match status" value="1"/>
</dbReference>
<feature type="domain" description="Helicase ATP-binding" evidence="13">
    <location>
        <begin position="173"/>
        <end position="368"/>
    </location>
</feature>
<proteinExistence type="inferred from homology"/>
<dbReference type="KEGG" id="ctp:CTRG_04852"/>
<comment type="catalytic activity">
    <reaction evidence="11">
        <text>ATP + H2O = ADP + phosphate + H(+)</text>
        <dbReference type="Rhea" id="RHEA:13065"/>
        <dbReference type="ChEBI" id="CHEBI:15377"/>
        <dbReference type="ChEBI" id="CHEBI:15378"/>
        <dbReference type="ChEBI" id="CHEBI:30616"/>
        <dbReference type="ChEBI" id="CHEBI:43474"/>
        <dbReference type="ChEBI" id="CHEBI:456216"/>
        <dbReference type="EC" id="3.6.4.13"/>
    </reaction>
</comment>
<evidence type="ECO:0000256" key="2">
    <source>
        <dbReference type="ARBA" id="ARBA00022517"/>
    </source>
</evidence>
<dbReference type="VEuPathDB" id="FungiDB:CTRG_04852"/>
<dbReference type="Pfam" id="PF00271">
    <property type="entry name" value="Helicase_C"/>
    <property type="match status" value="1"/>
</dbReference>
<evidence type="ECO:0000256" key="9">
    <source>
        <dbReference type="ARBA" id="ARBA00023242"/>
    </source>
</evidence>
<dbReference type="PROSITE" id="PS51195">
    <property type="entry name" value="Q_MOTIF"/>
    <property type="match status" value="1"/>
</dbReference>
<dbReference type="CDD" id="cd17949">
    <property type="entry name" value="DEADc_DDX31"/>
    <property type="match status" value="1"/>
</dbReference>
<keyword evidence="7 11" id="KW-0067">ATP-binding</keyword>
<dbReference type="RefSeq" id="XP_002550554.1">
    <property type="nucleotide sequence ID" value="XM_002550508.1"/>
</dbReference>